<evidence type="ECO:0000313" key="13">
    <source>
        <dbReference type="Proteomes" id="UP000780801"/>
    </source>
</evidence>
<dbReference type="OrthoDB" id="6513151at2759"/>
<name>A0A9P6FPV6_9FUNG</name>
<feature type="compositionally biased region" description="Low complexity" evidence="9">
    <location>
        <begin position="862"/>
        <end position="871"/>
    </location>
</feature>
<dbReference type="EC" id="2.7.11.1" evidence="1"/>
<evidence type="ECO:0000256" key="1">
    <source>
        <dbReference type="ARBA" id="ARBA00012513"/>
    </source>
</evidence>
<evidence type="ECO:0000256" key="8">
    <source>
        <dbReference type="ARBA" id="ARBA00048679"/>
    </source>
</evidence>
<feature type="domain" description="Protein kinase" evidence="11">
    <location>
        <begin position="794"/>
        <end position="1075"/>
    </location>
</feature>
<feature type="region of interest" description="Disordered" evidence="9">
    <location>
        <begin position="669"/>
        <end position="703"/>
    </location>
</feature>
<evidence type="ECO:0000259" key="11">
    <source>
        <dbReference type="PROSITE" id="PS50011"/>
    </source>
</evidence>
<dbReference type="SUPFAM" id="SSF56112">
    <property type="entry name" value="Protein kinase-like (PK-like)"/>
    <property type="match status" value="1"/>
</dbReference>
<feature type="non-terminal residue" evidence="12">
    <location>
        <position position="1"/>
    </location>
</feature>
<dbReference type="EMBL" id="JAABOA010002591">
    <property type="protein sequence ID" value="KAF9579663.1"/>
    <property type="molecule type" value="Genomic_DNA"/>
</dbReference>
<dbReference type="GO" id="GO:0004674">
    <property type="term" value="F:protein serine/threonine kinase activity"/>
    <property type="evidence" value="ECO:0007669"/>
    <property type="project" value="UniProtKB-KW"/>
</dbReference>
<dbReference type="AlphaFoldDB" id="A0A9P6FPV6"/>
<evidence type="ECO:0000256" key="4">
    <source>
        <dbReference type="ARBA" id="ARBA00022741"/>
    </source>
</evidence>
<feature type="compositionally biased region" description="Polar residues" evidence="9">
    <location>
        <begin position="103"/>
        <end position="115"/>
    </location>
</feature>
<dbReference type="InterPro" id="IPR000719">
    <property type="entry name" value="Prot_kinase_dom"/>
</dbReference>
<dbReference type="PROSITE" id="PS50011">
    <property type="entry name" value="PROTEIN_KINASE_DOM"/>
    <property type="match status" value="1"/>
</dbReference>
<dbReference type="Gene3D" id="1.10.510.10">
    <property type="entry name" value="Transferase(Phosphotransferase) domain 1"/>
    <property type="match status" value="1"/>
</dbReference>
<feature type="region of interest" description="Disordered" evidence="9">
    <location>
        <begin position="96"/>
        <end position="115"/>
    </location>
</feature>
<feature type="compositionally biased region" description="Low complexity" evidence="9">
    <location>
        <begin position="678"/>
        <end position="692"/>
    </location>
</feature>
<gene>
    <name evidence="12" type="primary">SAT4_2</name>
    <name evidence="12" type="ORF">BGW38_003989</name>
</gene>
<feature type="compositionally biased region" description="Polar residues" evidence="9">
    <location>
        <begin position="623"/>
        <end position="633"/>
    </location>
</feature>
<feature type="compositionally biased region" description="Polar residues" evidence="9">
    <location>
        <begin position="334"/>
        <end position="357"/>
    </location>
</feature>
<keyword evidence="4" id="KW-0547">Nucleotide-binding</keyword>
<feature type="transmembrane region" description="Helical" evidence="10">
    <location>
        <begin position="1006"/>
        <end position="1026"/>
    </location>
</feature>
<evidence type="ECO:0000256" key="9">
    <source>
        <dbReference type="SAM" id="MobiDB-lite"/>
    </source>
</evidence>
<evidence type="ECO:0000256" key="6">
    <source>
        <dbReference type="ARBA" id="ARBA00022840"/>
    </source>
</evidence>
<feature type="compositionally biased region" description="Polar residues" evidence="9">
    <location>
        <begin position="812"/>
        <end position="821"/>
    </location>
</feature>
<protein>
    <recommendedName>
        <fullName evidence="1">non-specific serine/threonine protein kinase</fullName>
        <ecNumber evidence="1">2.7.11.1</ecNumber>
    </recommendedName>
</protein>
<comment type="catalytic activity">
    <reaction evidence="8">
        <text>L-seryl-[protein] + ATP = O-phospho-L-seryl-[protein] + ADP + H(+)</text>
        <dbReference type="Rhea" id="RHEA:17989"/>
        <dbReference type="Rhea" id="RHEA-COMP:9863"/>
        <dbReference type="Rhea" id="RHEA-COMP:11604"/>
        <dbReference type="ChEBI" id="CHEBI:15378"/>
        <dbReference type="ChEBI" id="CHEBI:29999"/>
        <dbReference type="ChEBI" id="CHEBI:30616"/>
        <dbReference type="ChEBI" id="CHEBI:83421"/>
        <dbReference type="ChEBI" id="CHEBI:456216"/>
        <dbReference type="EC" id="2.7.11.1"/>
    </reaction>
</comment>
<reference evidence="12" key="1">
    <citation type="journal article" date="2020" name="Fungal Divers.">
        <title>Resolving the Mortierellaceae phylogeny through synthesis of multi-gene phylogenetics and phylogenomics.</title>
        <authorList>
            <person name="Vandepol N."/>
            <person name="Liber J."/>
            <person name="Desiro A."/>
            <person name="Na H."/>
            <person name="Kennedy M."/>
            <person name="Barry K."/>
            <person name="Grigoriev I.V."/>
            <person name="Miller A.N."/>
            <person name="O'Donnell K."/>
            <person name="Stajich J.E."/>
            <person name="Bonito G."/>
        </authorList>
    </citation>
    <scope>NUCLEOTIDE SEQUENCE</scope>
    <source>
        <strain evidence="12">KOD1015</strain>
    </source>
</reference>
<dbReference type="InterPro" id="IPR008271">
    <property type="entry name" value="Ser/Thr_kinase_AS"/>
</dbReference>
<evidence type="ECO:0000256" key="5">
    <source>
        <dbReference type="ARBA" id="ARBA00022777"/>
    </source>
</evidence>
<evidence type="ECO:0000256" key="2">
    <source>
        <dbReference type="ARBA" id="ARBA00022527"/>
    </source>
</evidence>
<evidence type="ECO:0000256" key="3">
    <source>
        <dbReference type="ARBA" id="ARBA00022679"/>
    </source>
</evidence>
<dbReference type="PANTHER" id="PTHR24343:SF558">
    <property type="entry name" value="PROTEIN KINASE DOMAIN-CONTAINING PROTEIN"/>
    <property type="match status" value="1"/>
</dbReference>
<feature type="region of interest" description="Disordered" evidence="9">
    <location>
        <begin position="748"/>
        <end position="821"/>
    </location>
</feature>
<feature type="compositionally biased region" description="Basic residues" evidence="9">
    <location>
        <begin position="511"/>
        <end position="523"/>
    </location>
</feature>
<keyword evidence="10" id="KW-0812">Transmembrane</keyword>
<dbReference type="Proteomes" id="UP000780801">
    <property type="component" value="Unassembled WGS sequence"/>
</dbReference>
<keyword evidence="2" id="KW-0723">Serine/threonine-protein kinase</keyword>
<keyword evidence="10" id="KW-0472">Membrane</keyword>
<feature type="region of interest" description="Disordered" evidence="9">
    <location>
        <begin position="500"/>
        <end position="538"/>
    </location>
</feature>
<keyword evidence="10" id="KW-1133">Transmembrane helix</keyword>
<dbReference type="SMART" id="SM00220">
    <property type="entry name" value="S_TKc"/>
    <property type="match status" value="1"/>
</dbReference>
<organism evidence="12 13">
    <name type="scientific">Lunasporangiospora selenospora</name>
    <dbReference type="NCBI Taxonomy" id="979761"/>
    <lineage>
        <taxon>Eukaryota</taxon>
        <taxon>Fungi</taxon>
        <taxon>Fungi incertae sedis</taxon>
        <taxon>Mucoromycota</taxon>
        <taxon>Mortierellomycotina</taxon>
        <taxon>Mortierellomycetes</taxon>
        <taxon>Mortierellales</taxon>
        <taxon>Mortierellaceae</taxon>
        <taxon>Lunasporangiospora</taxon>
    </lineage>
</organism>
<dbReference type="GO" id="GO:0005524">
    <property type="term" value="F:ATP binding"/>
    <property type="evidence" value="ECO:0007669"/>
    <property type="project" value="UniProtKB-KW"/>
</dbReference>
<comment type="catalytic activity">
    <reaction evidence="7">
        <text>L-threonyl-[protein] + ATP = O-phospho-L-threonyl-[protein] + ADP + H(+)</text>
        <dbReference type="Rhea" id="RHEA:46608"/>
        <dbReference type="Rhea" id="RHEA-COMP:11060"/>
        <dbReference type="Rhea" id="RHEA-COMP:11605"/>
        <dbReference type="ChEBI" id="CHEBI:15378"/>
        <dbReference type="ChEBI" id="CHEBI:30013"/>
        <dbReference type="ChEBI" id="CHEBI:30616"/>
        <dbReference type="ChEBI" id="CHEBI:61977"/>
        <dbReference type="ChEBI" id="CHEBI:456216"/>
        <dbReference type="EC" id="2.7.11.1"/>
    </reaction>
</comment>
<feature type="region of interest" description="Disordered" evidence="9">
    <location>
        <begin position="569"/>
        <end position="640"/>
    </location>
</feature>
<evidence type="ECO:0000313" key="12">
    <source>
        <dbReference type="EMBL" id="KAF9579663.1"/>
    </source>
</evidence>
<sequence>MVHRDGVDILMADHSDDQKCSGKLQTNRRQHSPASVRIDTSLSILSPHSVMPVPPKSSISLSPACDLRHHPHCYHHQIEGQLQEQHPQQPIYSLQDSLHPAHRSSSCEQSAPSITRSSLVVTPVADQEGFDGNKDATHPSNVGGDVEEVLSAERDAIAVSVARRLGGNNSGGPQCLIQQRDHLQCSTASCPASHSCRYSRPGVRDGGNKIGLEDSDGLGVTDSEILVRQLVVMESPLSPLTVMLPAPAPSRTTTHLSSASINTPTRLTHRLSYLTQLDAEETEDNEMVEAPGLEDISNKKELSSSSFPEFDPTDQKTSSTKQPSSAPAPQPSTNSGSLWISPQPALDNSQASSQPQHKQAGPNEEDVPVEDNKPCSGRSNKSYGSLSSRGSNSSPAFPSLYKRLLRIFKPPSDTLDEDNLNIQQDFPQTCQPSSNVVLPKVTPQKPPHTLGFRAKFMRRLKSSPMISSQAVNPITGDTTQHPMDQSVGCEVNEPLLSDYEHEQSCPAGQRIQRRRNRGSRRRAATMPRLPPPSPTLQSKYGVPSKELGAGTQAQVMLLRVRSANRTRLSHPLTSRAVDAGKAHPIGTASNCLSPTSPGLPPSPARRSLSPEDAVETFLRPRSRSGTLMTTTDDAVTPEQREAYRKRLLRRSSTGALSISENGVDEPSVALKTHHSSAKLKSQSQSKNSYGSSEGNEYCSTFEDDNTGEDDFEFKDDGRDCSCLRQSSRYLRGVKSAGDIRPVAYSHGRPIESYSSSTKKRTAARKPIAAKQGRRRSTDMAPAYRKHSESSPLGSALVDYDHSRGSSPILPATDTTSRNSTVAAEVRRKLQQQEHELRQRELARLKELQYEHQQQQKMRERQQQQQQQQKQQQQQQQQSRLLSLFRNENVFPEYCMVMEFAAGGDLFNLLTKAYPPISLQEKHCLWRQLLNGVQFMHSTGVAHRDLKPENLLLDATGRILKITDFGIANVFRSVGDPAPLPCRGIIGSEPYIAPEEFYQAEYDPRAVDVWACGIIFYVMYYSAMPWARADRKKDARFARFWNDITSHRMSEAARRLHYERRQLYFGQQSRDSGSSG</sequence>
<keyword evidence="13" id="KW-1185">Reference proteome</keyword>
<feature type="compositionally biased region" description="Low complexity" evidence="9">
    <location>
        <begin position="376"/>
        <end position="394"/>
    </location>
</feature>
<dbReference type="GO" id="GO:0005829">
    <property type="term" value="C:cytosol"/>
    <property type="evidence" value="ECO:0007669"/>
    <property type="project" value="TreeGrafter"/>
</dbReference>
<keyword evidence="3" id="KW-0808">Transferase</keyword>
<dbReference type="Pfam" id="PF00069">
    <property type="entry name" value="Pkinase"/>
    <property type="match status" value="1"/>
</dbReference>
<dbReference type="InterPro" id="IPR011009">
    <property type="entry name" value="Kinase-like_dom_sf"/>
</dbReference>
<accession>A0A9P6FPV6</accession>
<feature type="compositionally biased region" description="Low complexity" evidence="9">
    <location>
        <begin position="315"/>
        <end position="333"/>
    </location>
</feature>
<feature type="region of interest" description="Disordered" evidence="9">
    <location>
        <begin position="849"/>
        <end position="871"/>
    </location>
</feature>
<feature type="region of interest" description="Disordered" evidence="9">
    <location>
        <begin position="14"/>
        <end position="35"/>
    </location>
</feature>
<feature type="region of interest" description="Disordered" evidence="9">
    <location>
        <begin position="279"/>
        <end position="395"/>
    </location>
</feature>
<dbReference type="PANTHER" id="PTHR24343">
    <property type="entry name" value="SERINE/THREONINE KINASE"/>
    <property type="match status" value="1"/>
</dbReference>
<evidence type="ECO:0000256" key="10">
    <source>
        <dbReference type="SAM" id="Phobius"/>
    </source>
</evidence>
<dbReference type="PROSITE" id="PS00108">
    <property type="entry name" value="PROTEIN_KINASE_ST"/>
    <property type="match status" value="1"/>
</dbReference>
<evidence type="ECO:0000256" key="7">
    <source>
        <dbReference type="ARBA" id="ARBA00047899"/>
    </source>
</evidence>
<comment type="caution">
    <text evidence="12">The sequence shown here is derived from an EMBL/GenBank/DDBJ whole genome shotgun (WGS) entry which is preliminary data.</text>
</comment>
<proteinExistence type="predicted"/>
<keyword evidence="6" id="KW-0067">ATP-binding</keyword>
<keyword evidence="5 12" id="KW-0418">Kinase</keyword>